<dbReference type="GeneID" id="28898389"/>
<dbReference type="GO" id="GO:0005544">
    <property type="term" value="F:calcium-dependent phospholipid binding"/>
    <property type="evidence" value="ECO:0007669"/>
    <property type="project" value="InterPro"/>
</dbReference>
<feature type="compositionally biased region" description="Low complexity" evidence="1">
    <location>
        <begin position="411"/>
        <end position="422"/>
    </location>
</feature>
<evidence type="ECO:0000313" key="3">
    <source>
        <dbReference type="Proteomes" id="UP000076632"/>
    </source>
</evidence>
<feature type="compositionally biased region" description="Basic residues" evidence="1">
    <location>
        <begin position="423"/>
        <end position="442"/>
    </location>
</feature>
<feature type="compositionally biased region" description="Low complexity" evidence="1">
    <location>
        <begin position="64"/>
        <end position="82"/>
    </location>
</feature>
<name>A0A165AGU0_XYLHT</name>
<feature type="region of interest" description="Disordered" evidence="1">
    <location>
        <begin position="118"/>
        <end position="330"/>
    </location>
</feature>
<accession>A0A165AGU0</accession>
<dbReference type="InterPro" id="IPR037104">
    <property type="entry name" value="Annexin_sf"/>
</dbReference>
<feature type="compositionally biased region" description="Basic and acidic residues" evidence="1">
    <location>
        <begin position="1"/>
        <end position="10"/>
    </location>
</feature>
<reference evidence="2 3" key="1">
    <citation type="journal article" date="2016" name="Fungal Biol.">
        <title>The genome of Xylona heveae provides a window into fungal endophytism.</title>
        <authorList>
            <person name="Gazis R."/>
            <person name="Kuo A."/>
            <person name="Riley R."/>
            <person name="LaButti K."/>
            <person name="Lipzen A."/>
            <person name="Lin J."/>
            <person name="Amirebrahimi M."/>
            <person name="Hesse C.N."/>
            <person name="Spatafora J.W."/>
            <person name="Henrissat B."/>
            <person name="Hainaut M."/>
            <person name="Grigoriev I.V."/>
            <person name="Hibbett D.S."/>
        </authorList>
    </citation>
    <scope>NUCLEOTIDE SEQUENCE [LARGE SCALE GENOMIC DNA]</scope>
    <source>
        <strain evidence="2 3">TC161</strain>
    </source>
</reference>
<dbReference type="PANTHER" id="PTHR10502:SF107">
    <property type="entry name" value="ANNEXIN ANXC4 (AFU_ORTHOLOGUE AFUA_3G07020)"/>
    <property type="match status" value="1"/>
</dbReference>
<sequence>MSLSAHDARARGRSKSPGGRERSRSRSHSRAPSPNPYAAAAAAPEEPDRHGYDYEYAAPVSYQYAAPRAGPGSSASPPTSYTQTSAPQYDVHRGQSGAGVHSIYAHADNYTHAAIDTYRQSAEPQMPGPNYARPGDYMPHPEYSMPGGYNYASPPPPPPPPGAPGARPSHDRSTSLSASGNFSVQFGHGHGNSRPTSPQQQYQQQQQNYAVPISPQASYATLPASPPYAAPSSNYTARPDVHRVPSSGASMPGQFPYAQPPQNISYVAAKPSPSPSYVPLAHRVSSPGPGPSGPGHHVVEIRPGGAPPHPPPGPGPGHGHSHTPSSSLTSLTPRMHRLSVSGGAGAPSASFLPGHAPPGSPLLEAYHGTYQSMSPMPSPMMLPSSLDPIHSSLDDIPSLDAFPSDPHYHYHSSSSSSSTSSPSRHRRHRSSSRISHSRHRSSSRVSVGGPKSVAFHSITSDASTLIAALNTRTFTSTAPLISILPRLTSDEMLLLRAAYKESCIAPGGKGVNLAKHIKVKVGGPFGKACYATALGRWESEAYWANFWYQSNTSRRELLIEALMGRSNAEVRAIKDVFSDKRYGNSLEKCMKAELPANKFRYAMLLVLEERRQEDAPGVGAGGVGGGVYGRGVDARGVKRDADELYRSLVAKEGGETAMIKIVVLRSDAHLKEVLRVYEATYGRNFARDMLRKSTNLVGEILAHILNGVINRPMRDAMLLHHALANYDPTGVASSTTTAMSTSSKVVPERTELLVSRLVRVHWDRPHLDLVKADYRRKYGVALEQDVADRTHGEFGKFCVALVKRY</sequence>
<dbReference type="Gene3D" id="1.10.220.10">
    <property type="entry name" value="Annexin"/>
    <property type="match status" value="3"/>
</dbReference>
<evidence type="ECO:0000256" key="1">
    <source>
        <dbReference type="SAM" id="MobiDB-lite"/>
    </source>
</evidence>
<dbReference type="AlphaFoldDB" id="A0A165AGU0"/>
<dbReference type="PANTHER" id="PTHR10502">
    <property type="entry name" value="ANNEXIN"/>
    <property type="match status" value="1"/>
</dbReference>
<feature type="region of interest" description="Disordered" evidence="1">
    <location>
        <begin position="397"/>
        <end position="449"/>
    </location>
</feature>
<feature type="compositionally biased region" description="Low complexity" evidence="1">
    <location>
        <begin position="30"/>
        <end position="44"/>
    </location>
</feature>
<feature type="compositionally biased region" description="Pro residues" evidence="1">
    <location>
        <begin position="305"/>
        <end position="315"/>
    </location>
</feature>
<feature type="region of interest" description="Disordered" evidence="1">
    <location>
        <begin position="1"/>
        <end position="94"/>
    </location>
</feature>
<dbReference type="InParanoid" id="A0A165AGU0"/>
<evidence type="ECO:0000313" key="2">
    <source>
        <dbReference type="EMBL" id="KZF20448.1"/>
    </source>
</evidence>
<dbReference type="EMBL" id="KV407463">
    <property type="protein sequence ID" value="KZF20448.1"/>
    <property type="molecule type" value="Genomic_DNA"/>
</dbReference>
<keyword evidence="3" id="KW-1185">Reference proteome</keyword>
<protein>
    <submittedName>
        <fullName evidence="2">Annexin</fullName>
    </submittedName>
</protein>
<feature type="compositionally biased region" description="Pro residues" evidence="1">
    <location>
        <begin position="153"/>
        <end position="163"/>
    </location>
</feature>
<organism evidence="2 3">
    <name type="scientific">Xylona heveae (strain CBS 132557 / TC161)</name>
    <dbReference type="NCBI Taxonomy" id="1328760"/>
    <lineage>
        <taxon>Eukaryota</taxon>
        <taxon>Fungi</taxon>
        <taxon>Dikarya</taxon>
        <taxon>Ascomycota</taxon>
        <taxon>Pezizomycotina</taxon>
        <taxon>Xylonomycetes</taxon>
        <taxon>Xylonales</taxon>
        <taxon>Xylonaceae</taxon>
        <taxon>Xylona</taxon>
    </lineage>
</organism>
<dbReference type="GO" id="GO:0005509">
    <property type="term" value="F:calcium ion binding"/>
    <property type="evidence" value="ECO:0007669"/>
    <property type="project" value="InterPro"/>
</dbReference>
<gene>
    <name evidence="2" type="ORF">L228DRAFT_250138</name>
</gene>
<dbReference type="GO" id="GO:0005737">
    <property type="term" value="C:cytoplasm"/>
    <property type="evidence" value="ECO:0007669"/>
    <property type="project" value="TreeGrafter"/>
</dbReference>
<dbReference type="GO" id="GO:0001786">
    <property type="term" value="F:phosphatidylserine binding"/>
    <property type="evidence" value="ECO:0007669"/>
    <property type="project" value="TreeGrafter"/>
</dbReference>
<dbReference type="STRING" id="1328760.A0A165AGU0"/>
<feature type="compositionally biased region" description="Polar residues" evidence="1">
    <location>
        <begin position="174"/>
        <end position="184"/>
    </location>
</feature>
<dbReference type="GO" id="GO:0005886">
    <property type="term" value="C:plasma membrane"/>
    <property type="evidence" value="ECO:0007669"/>
    <property type="project" value="TreeGrafter"/>
</dbReference>
<dbReference type="OrthoDB" id="2134400at2759"/>
<dbReference type="Proteomes" id="UP000076632">
    <property type="component" value="Unassembled WGS sequence"/>
</dbReference>
<proteinExistence type="predicted"/>
<dbReference type="SUPFAM" id="SSF47874">
    <property type="entry name" value="Annexin"/>
    <property type="match status" value="1"/>
</dbReference>
<dbReference type="RefSeq" id="XP_018186003.1">
    <property type="nucleotide sequence ID" value="XM_018333252.1"/>
</dbReference>
<dbReference type="GO" id="GO:0012506">
    <property type="term" value="C:vesicle membrane"/>
    <property type="evidence" value="ECO:0007669"/>
    <property type="project" value="TreeGrafter"/>
</dbReference>
<dbReference type="OMA" id="AMIQIII"/>
<dbReference type="GO" id="GO:0005634">
    <property type="term" value="C:nucleus"/>
    <property type="evidence" value="ECO:0007669"/>
    <property type="project" value="TreeGrafter"/>
</dbReference>